<dbReference type="Proteomes" id="UP000317977">
    <property type="component" value="Unassembled WGS sequence"/>
</dbReference>
<dbReference type="EMBL" id="SJPX01000001">
    <property type="protein sequence ID" value="TWU57111.1"/>
    <property type="molecule type" value="Genomic_DNA"/>
</dbReference>
<dbReference type="OrthoDB" id="214074at2"/>
<dbReference type="RefSeq" id="WP_146533145.1">
    <property type="nucleotide sequence ID" value="NZ_SJPX01000001.1"/>
</dbReference>
<dbReference type="AlphaFoldDB" id="A0A5C6FBW0"/>
<comment type="caution">
    <text evidence="2">The sequence shown here is derived from an EMBL/GenBank/DDBJ whole genome shotgun (WGS) entry which is preliminary data.</text>
</comment>
<dbReference type="Gene3D" id="3.10.180.10">
    <property type="entry name" value="2,3-Dihydroxybiphenyl 1,2-Dioxygenase, domain 1"/>
    <property type="match status" value="1"/>
</dbReference>
<dbReference type="PANTHER" id="PTHR36503:SF3">
    <property type="entry name" value="BLR0126 PROTEIN"/>
    <property type="match status" value="1"/>
</dbReference>
<dbReference type="InterPro" id="IPR037523">
    <property type="entry name" value="VOC_core"/>
</dbReference>
<feature type="domain" description="VOC" evidence="1">
    <location>
        <begin position="2"/>
        <end position="113"/>
    </location>
</feature>
<proteinExistence type="predicted"/>
<evidence type="ECO:0000259" key="1">
    <source>
        <dbReference type="PROSITE" id="PS51819"/>
    </source>
</evidence>
<sequence>MKLSAVTLPTSCMAAAVRFYTHLGFALHRGGEQASFTTFQVSEQHVNLRLINPDAPTPVASLIIFAVDDVDVLYQSLVDKGLKPEFEPKDAEWGERYFHLRDPEGNELSFAQRIRRG</sequence>
<protein>
    <submittedName>
        <fullName evidence="2">Glyoxalase-like domain protein</fullName>
    </submittedName>
</protein>
<keyword evidence="3" id="KW-1185">Reference proteome</keyword>
<evidence type="ECO:0000313" key="3">
    <source>
        <dbReference type="Proteomes" id="UP000317977"/>
    </source>
</evidence>
<dbReference type="InterPro" id="IPR029068">
    <property type="entry name" value="Glyas_Bleomycin-R_OHBP_Dase"/>
</dbReference>
<reference evidence="2 3" key="1">
    <citation type="submission" date="2019-02" db="EMBL/GenBank/DDBJ databases">
        <title>Deep-cultivation of Planctomycetes and their phenomic and genomic characterization uncovers novel biology.</title>
        <authorList>
            <person name="Wiegand S."/>
            <person name="Jogler M."/>
            <person name="Boedeker C."/>
            <person name="Pinto D."/>
            <person name="Vollmers J."/>
            <person name="Rivas-Marin E."/>
            <person name="Kohn T."/>
            <person name="Peeters S.H."/>
            <person name="Heuer A."/>
            <person name="Rast P."/>
            <person name="Oberbeckmann S."/>
            <person name="Bunk B."/>
            <person name="Jeske O."/>
            <person name="Meyerdierks A."/>
            <person name="Storesund J.E."/>
            <person name="Kallscheuer N."/>
            <person name="Luecker S."/>
            <person name="Lage O.M."/>
            <person name="Pohl T."/>
            <person name="Merkel B.J."/>
            <person name="Hornburger P."/>
            <person name="Mueller R.-W."/>
            <person name="Bruemmer F."/>
            <person name="Labrenz M."/>
            <person name="Spormann A.M."/>
            <person name="Op Den Camp H."/>
            <person name="Overmann J."/>
            <person name="Amann R."/>
            <person name="Jetten M.S.M."/>
            <person name="Mascher T."/>
            <person name="Medema M.H."/>
            <person name="Devos D.P."/>
            <person name="Kaster A.-K."/>
            <person name="Ovreas L."/>
            <person name="Rohde M."/>
            <person name="Galperin M.Y."/>
            <person name="Jogler C."/>
        </authorList>
    </citation>
    <scope>NUCLEOTIDE SEQUENCE [LARGE SCALE GENOMIC DNA]</scope>
    <source>
        <strain evidence="2 3">Poly59</strain>
    </source>
</reference>
<evidence type="ECO:0000313" key="2">
    <source>
        <dbReference type="EMBL" id="TWU57111.1"/>
    </source>
</evidence>
<dbReference type="SUPFAM" id="SSF54593">
    <property type="entry name" value="Glyoxalase/Bleomycin resistance protein/Dihydroxybiphenyl dioxygenase"/>
    <property type="match status" value="1"/>
</dbReference>
<organism evidence="2 3">
    <name type="scientific">Rubripirellula reticaptiva</name>
    <dbReference type="NCBI Taxonomy" id="2528013"/>
    <lineage>
        <taxon>Bacteria</taxon>
        <taxon>Pseudomonadati</taxon>
        <taxon>Planctomycetota</taxon>
        <taxon>Planctomycetia</taxon>
        <taxon>Pirellulales</taxon>
        <taxon>Pirellulaceae</taxon>
        <taxon>Rubripirellula</taxon>
    </lineage>
</organism>
<gene>
    <name evidence="2" type="ORF">Poly59_00160</name>
</gene>
<dbReference type="Pfam" id="PF00903">
    <property type="entry name" value="Glyoxalase"/>
    <property type="match status" value="1"/>
</dbReference>
<dbReference type="PANTHER" id="PTHR36503">
    <property type="entry name" value="BLR2520 PROTEIN"/>
    <property type="match status" value="1"/>
</dbReference>
<dbReference type="InterPro" id="IPR004360">
    <property type="entry name" value="Glyas_Fos-R_dOase_dom"/>
</dbReference>
<accession>A0A5C6FBW0</accession>
<dbReference type="PROSITE" id="PS51819">
    <property type="entry name" value="VOC"/>
    <property type="match status" value="1"/>
</dbReference>
<name>A0A5C6FBW0_9BACT</name>